<dbReference type="Gene3D" id="1.10.8.270">
    <property type="entry name" value="putative rabgap domain of human tbc1 domain family member 14 like domains"/>
    <property type="match status" value="1"/>
</dbReference>
<dbReference type="GO" id="GO:0005096">
    <property type="term" value="F:GTPase activator activity"/>
    <property type="evidence" value="ECO:0000318"/>
    <property type="project" value="GO_Central"/>
</dbReference>
<dbReference type="CDD" id="cd00158">
    <property type="entry name" value="RHOD"/>
    <property type="match status" value="1"/>
</dbReference>
<gene>
    <name evidence="5" type="ORF">BATDEDRAFT_85478</name>
</gene>
<dbReference type="GO" id="GO:0004672">
    <property type="term" value="F:protein kinase activity"/>
    <property type="evidence" value="ECO:0007669"/>
    <property type="project" value="InterPro"/>
</dbReference>
<dbReference type="Pfam" id="PF00069">
    <property type="entry name" value="Pkinase"/>
    <property type="match status" value="1"/>
</dbReference>
<feature type="transmembrane region" description="Helical" evidence="1">
    <location>
        <begin position="695"/>
        <end position="716"/>
    </location>
</feature>
<dbReference type="SUPFAM" id="SSF47923">
    <property type="entry name" value="Ypt/Rab-GAP domain of gyp1p"/>
    <property type="match status" value="2"/>
</dbReference>
<sequence>MFGVRKDMHRTQSTTNIGMAGNEVSNVLFRPASLQVLSFVASTCKPLGTSGQFASATKIVGRFQHLRTISKLLPCLCEYIDISKNSHGRIYVVSEGVTGCVSLQDLISSCPAKNIRSIERLSRWTRELVHALMYLHANGLIHRNIHPKHIYVDKSDHIIISNYGLYYLTGNGQDVTFPIGYPHYLSPETIAAGPCFAMSSSPKADVWSLGILLLELYFGPEFLNTDISDTGQVLKTILAWKSPSSRFLQSDSLVDINLKHFIYECLEFTPSKRASVNALANHPFLQHISANKLDIGPEQLKRSRYHADVAWVAKPYLYESKLAQRASAIAVDDPSAKDTTATTRLPLFQKANLSTTPSLANSPTRSYRYPLTLFELFHYWKMLGGDLEALVLKQQGVSNIPALFKLPTVVRIGENVEEKLQSSLVHLRANLFRDAFVDVPVEAVLSKIDFFESSLFSQDGIVSGRSYNGVGDIYRDEWRHITNFTALELDAIWEAYLTAQGSGSNGLLQLALSARESDMRYQYHRTKLMYGLLCAYPTSIDSIQYEAVSDIPPLLRGKIWAALLNVTGDTDAAYGAIDKETEAETDRQLDLDIPRCHQYNELLSSPIGHQKLKRVLKAWIENEKGQHVYWQGLDSMCAPFLVLNFDDEALVFASMTAFISKYCHGFFVHDNSKLMREFMLAFRYILSFHDPELSAHLYTIGLGPELFAISWFMTLYAHVFPLDKIYHLWDYFLVAPPFIFIYVGVFILQQHRDQLLQSDFSQAMLFFSEMPSIDVEKCIVYSIQAVKITPPSLLSHLHLAHTASPQDPNMLFATKRFSFMSSKKGIVGRLGIDDLIQMRKHSVLLDIRRLDMFQRGHIAGSLHLDTSQVTSVSFGLKINISRSRYIVLISDDEQDGEDYALMLIKEKQPRVSLMVIQDPDVLTEQRIVVCTCVSQLIGSNGSSPGMSRCTQ</sequence>
<keyword evidence="1" id="KW-1133">Transmembrane helix</keyword>
<dbReference type="InterPro" id="IPR050302">
    <property type="entry name" value="Rab_GAP_TBC_domain"/>
</dbReference>
<dbReference type="Gene3D" id="1.10.472.80">
    <property type="entry name" value="Ypt/Rab-GAP domain of gyp1p, domain 3"/>
    <property type="match status" value="1"/>
</dbReference>
<dbReference type="InterPro" id="IPR001763">
    <property type="entry name" value="Rhodanese-like_dom"/>
</dbReference>
<dbReference type="OMA" id="THTDRQI"/>
<dbReference type="PROSITE" id="PS50206">
    <property type="entry name" value="RHODANESE_3"/>
    <property type="match status" value="1"/>
</dbReference>
<name>F4NUL2_BATDJ</name>
<dbReference type="AlphaFoldDB" id="F4NUL2"/>
<evidence type="ECO:0000259" key="4">
    <source>
        <dbReference type="PROSITE" id="PS50206"/>
    </source>
</evidence>
<dbReference type="GeneID" id="18242078"/>
<dbReference type="PANTHER" id="PTHR47219:SF9">
    <property type="entry name" value="GTPASE ACTIVATING PROTEIN AND CENTROSOME-ASSOCIATED, ISOFORM B"/>
    <property type="match status" value="1"/>
</dbReference>
<accession>F4NUL2</accession>
<reference evidence="5 6" key="1">
    <citation type="submission" date="2009-12" db="EMBL/GenBank/DDBJ databases">
        <title>The draft genome of Batrachochytrium dendrobatidis.</title>
        <authorList>
            <consortium name="US DOE Joint Genome Institute (JGI-PGF)"/>
            <person name="Kuo A."/>
            <person name="Salamov A."/>
            <person name="Schmutz J."/>
            <person name="Lucas S."/>
            <person name="Pitluck S."/>
            <person name="Rosenblum E."/>
            <person name="Stajich J."/>
            <person name="Eisen M."/>
            <person name="Grigoriev I.V."/>
        </authorList>
    </citation>
    <scope>NUCLEOTIDE SEQUENCE [LARGE SCALE GENOMIC DNA]</scope>
    <source>
        <strain evidence="6">JAM81 / FGSC 10211</strain>
    </source>
</reference>
<dbReference type="HOGENOM" id="CLU_011160_0_0_1"/>
<dbReference type="Pfam" id="PF00566">
    <property type="entry name" value="RabGAP-TBC"/>
    <property type="match status" value="1"/>
</dbReference>
<protein>
    <recommendedName>
        <fullName evidence="7">Rab-GAP TBC domain-containing protein</fullName>
    </recommendedName>
</protein>
<evidence type="ECO:0000313" key="5">
    <source>
        <dbReference type="EMBL" id="EGF84017.1"/>
    </source>
</evidence>
<evidence type="ECO:0000313" key="6">
    <source>
        <dbReference type="Proteomes" id="UP000007241"/>
    </source>
</evidence>
<dbReference type="SUPFAM" id="SSF56112">
    <property type="entry name" value="Protein kinase-like (PK-like)"/>
    <property type="match status" value="1"/>
</dbReference>
<evidence type="ECO:0000259" key="2">
    <source>
        <dbReference type="PROSITE" id="PS50011"/>
    </source>
</evidence>
<dbReference type="OrthoDB" id="1668230at2759"/>
<keyword evidence="1" id="KW-0472">Membrane</keyword>
<dbReference type="FunFam" id="1.10.8.270:FF:000044">
    <property type="entry name" value="TBC Kinase homolog"/>
    <property type="match status" value="1"/>
</dbReference>
<feature type="domain" description="Protein kinase" evidence="2">
    <location>
        <begin position="1"/>
        <end position="285"/>
    </location>
</feature>
<dbReference type="InterPro" id="IPR000719">
    <property type="entry name" value="Prot_kinase_dom"/>
</dbReference>
<dbReference type="InterPro" id="IPR036873">
    <property type="entry name" value="Rhodanese-like_dom_sf"/>
</dbReference>
<feature type="domain" description="Rab-GAP TBC" evidence="3">
    <location>
        <begin position="550"/>
        <end position="736"/>
    </location>
</feature>
<proteinExistence type="predicted"/>
<feature type="domain" description="Rhodanese" evidence="4">
    <location>
        <begin position="838"/>
        <end position="924"/>
    </location>
</feature>
<dbReference type="PROSITE" id="PS50086">
    <property type="entry name" value="TBC_RABGAP"/>
    <property type="match status" value="1"/>
</dbReference>
<dbReference type="Gene3D" id="1.10.510.10">
    <property type="entry name" value="Transferase(Phosphotransferase) domain 1"/>
    <property type="match status" value="1"/>
</dbReference>
<dbReference type="RefSeq" id="XP_006676308.1">
    <property type="nucleotide sequence ID" value="XM_006676245.1"/>
</dbReference>
<dbReference type="Proteomes" id="UP000007241">
    <property type="component" value="Unassembled WGS sequence"/>
</dbReference>
<dbReference type="InterPro" id="IPR000195">
    <property type="entry name" value="Rab-GAP-TBC_dom"/>
</dbReference>
<dbReference type="PROSITE" id="PS50011">
    <property type="entry name" value="PROTEIN_KINASE_DOM"/>
    <property type="match status" value="1"/>
</dbReference>
<dbReference type="InterPro" id="IPR011009">
    <property type="entry name" value="Kinase-like_dom_sf"/>
</dbReference>
<feature type="transmembrane region" description="Helical" evidence="1">
    <location>
        <begin position="728"/>
        <end position="748"/>
    </location>
</feature>
<dbReference type="InterPro" id="IPR035969">
    <property type="entry name" value="Rab-GAP_TBC_sf"/>
</dbReference>
<evidence type="ECO:0008006" key="7">
    <source>
        <dbReference type="Google" id="ProtNLM"/>
    </source>
</evidence>
<dbReference type="SUPFAM" id="SSF52821">
    <property type="entry name" value="Rhodanese/Cell cycle control phosphatase"/>
    <property type="match status" value="1"/>
</dbReference>
<dbReference type="PANTHER" id="PTHR47219">
    <property type="entry name" value="RAB GTPASE-ACTIVATING PROTEIN 1-LIKE"/>
    <property type="match status" value="1"/>
</dbReference>
<dbReference type="EMBL" id="GL882879">
    <property type="protein sequence ID" value="EGF84017.1"/>
    <property type="molecule type" value="Genomic_DNA"/>
</dbReference>
<dbReference type="GO" id="GO:0005524">
    <property type="term" value="F:ATP binding"/>
    <property type="evidence" value="ECO:0007669"/>
    <property type="project" value="InterPro"/>
</dbReference>
<dbReference type="InParanoid" id="F4NUL2"/>
<dbReference type="SMART" id="SM00164">
    <property type="entry name" value="TBC"/>
    <property type="match status" value="1"/>
</dbReference>
<evidence type="ECO:0000259" key="3">
    <source>
        <dbReference type="PROSITE" id="PS50086"/>
    </source>
</evidence>
<keyword evidence="1" id="KW-0812">Transmembrane</keyword>
<organism evidence="5 6">
    <name type="scientific">Batrachochytrium dendrobatidis (strain JAM81 / FGSC 10211)</name>
    <name type="common">Frog chytrid fungus</name>
    <dbReference type="NCBI Taxonomy" id="684364"/>
    <lineage>
        <taxon>Eukaryota</taxon>
        <taxon>Fungi</taxon>
        <taxon>Fungi incertae sedis</taxon>
        <taxon>Chytridiomycota</taxon>
        <taxon>Chytridiomycota incertae sedis</taxon>
        <taxon>Chytridiomycetes</taxon>
        <taxon>Rhizophydiales</taxon>
        <taxon>Rhizophydiales incertae sedis</taxon>
        <taxon>Batrachochytrium</taxon>
    </lineage>
</organism>
<keyword evidence="6" id="KW-1185">Reference proteome</keyword>
<evidence type="ECO:0000256" key="1">
    <source>
        <dbReference type="SAM" id="Phobius"/>
    </source>
</evidence>